<evidence type="ECO:0000256" key="2">
    <source>
        <dbReference type="ARBA" id="ARBA00023186"/>
    </source>
</evidence>
<protein>
    <recommendedName>
        <fullName evidence="3">Urease accessory protein UreD</fullName>
    </recommendedName>
</protein>
<dbReference type="InterPro" id="IPR002669">
    <property type="entry name" value="UreD"/>
</dbReference>
<evidence type="ECO:0000313" key="5">
    <source>
        <dbReference type="EMBL" id="NUB43613.1"/>
    </source>
</evidence>
<keyword evidence="2 3" id="KW-0143">Chaperone</keyword>
<evidence type="ECO:0000256" key="1">
    <source>
        <dbReference type="ARBA" id="ARBA00007177"/>
    </source>
</evidence>
<name>A0A8X8H138_9RHOB</name>
<comment type="subcellular location">
    <subcellularLocation>
        <location evidence="3">Cytoplasm</location>
    </subcellularLocation>
</comment>
<dbReference type="Proteomes" id="UP000484076">
    <property type="component" value="Unassembled WGS sequence"/>
</dbReference>
<comment type="subunit">
    <text evidence="3">UreD, UreF and UreG form a complex that acts as a GTP-hydrolysis-dependent molecular chaperone, activating the urease apoprotein by helping to assemble the nickel containing metallocenter of UreC. The UreE protein probably delivers the nickel.</text>
</comment>
<keyword evidence="3" id="KW-0963">Cytoplasm</keyword>
<evidence type="ECO:0000313" key="6">
    <source>
        <dbReference type="Proteomes" id="UP000484076"/>
    </source>
</evidence>
<dbReference type="PANTHER" id="PTHR33643">
    <property type="entry name" value="UREASE ACCESSORY PROTEIN D"/>
    <property type="match status" value="1"/>
</dbReference>
<evidence type="ECO:0000256" key="3">
    <source>
        <dbReference type="HAMAP-Rule" id="MF_01384"/>
    </source>
</evidence>
<comment type="function">
    <text evidence="3">Required for maturation of urease via the functional incorporation of the urease nickel metallocenter.</text>
</comment>
<evidence type="ECO:0000256" key="4">
    <source>
        <dbReference type="SAM" id="MobiDB-lite"/>
    </source>
</evidence>
<comment type="similarity">
    <text evidence="1 3">Belongs to the UreD family.</text>
</comment>
<dbReference type="AlphaFoldDB" id="A0A8X8H138"/>
<comment type="caution">
    <text evidence="5">The sequence shown here is derived from an EMBL/GenBank/DDBJ whole genome shotgun (WGS) entry which is preliminary data.</text>
</comment>
<accession>A0A8X8H138</accession>
<dbReference type="RefSeq" id="WP_152824325.1">
    <property type="nucleotide sequence ID" value="NZ_WHUT02000002.1"/>
</dbReference>
<dbReference type="EMBL" id="WHUT02000002">
    <property type="protein sequence ID" value="NUB43613.1"/>
    <property type="molecule type" value="Genomic_DNA"/>
</dbReference>
<dbReference type="GO" id="GO:0016151">
    <property type="term" value="F:nickel cation binding"/>
    <property type="evidence" value="ECO:0007669"/>
    <property type="project" value="UniProtKB-UniRule"/>
</dbReference>
<reference evidence="5" key="1">
    <citation type="submission" date="2020-05" db="EMBL/GenBank/DDBJ databases">
        <title>Fertoebacter nigrum gen. nov., sp. nov., a new member of the family Rhodobacteraceae.</title>
        <authorList>
            <person name="Szuroczki S."/>
            <person name="Abbaszade G."/>
            <person name="Buni D."/>
            <person name="Schumann P."/>
            <person name="Toth E."/>
        </authorList>
    </citation>
    <scope>NUCLEOTIDE SEQUENCE</scope>
    <source>
        <strain evidence="5">RG-N-1a</strain>
    </source>
</reference>
<dbReference type="GO" id="GO:0005737">
    <property type="term" value="C:cytoplasm"/>
    <property type="evidence" value="ECO:0007669"/>
    <property type="project" value="UniProtKB-SubCell"/>
</dbReference>
<sequence length="275" mass="28563">MNAHVPPPQVMQRSHGEASVAMQHRAGRTRLADLRQQGSAKAFLPRVDGAVPEVVFLNTSGGLTGGDRLRFALTLSAGCRAVATTQTAERAYRAGQGSALVEVAHSVGAGGWLDWLPQETILYQGAALDRRTVIDLAPGAGCLLLESVVLGRAAMGETVTGLAFRDTRIVRRDGRLALLDPLAFGDDALAAAGGTAILGGARAFATLAMVGPAVQDALGPARAALGEPGVEGSASAFDGKLVLRLLAADGWPLRRQVARVLAALRGQALPRVWQN</sequence>
<feature type="region of interest" description="Disordered" evidence="4">
    <location>
        <begin position="1"/>
        <end position="23"/>
    </location>
</feature>
<dbReference type="PANTHER" id="PTHR33643:SF1">
    <property type="entry name" value="UREASE ACCESSORY PROTEIN D"/>
    <property type="match status" value="1"/>
</dbReference>
<organism evidence="5 6">
    <name type="scientific">Fertoeibacter niger</name>
    <dbReference type="NCBI Taxonomy" id="2656921"/>
    <lineage>
        <taxon>Bacteria</taxon>
        <taxon>Pseudomonadati</taxon>
        <taxon>Pseudomonadota</taxon>
        <taxon>Alphaproteobacteria</taxon>
        <taxon>Rhodobacterales</taxon>
        <taxon>Paracoccaceae</taxon>
        <taxon>Fertoeibacter</taxon>
    </lineage>
</organism>
<proteinExistence type="inferred from homology"/>
<dbReference type="HAMAP" id="MF_01384">
    <property type="entry name" value="UreD"/>
    <property type="match status" value="1"/>
</dbReference>
<keyword evidence="6" id="KW-1185">Reference proteome</keyword>
<gene>
    <name evidence="3" type="primary">ureD</name>
    <name evidence="5" type="ORF">GEU84_004385</name>
</gene>
<keyword evidence="3" id="KW-0996">Nickel insertion</keyword>
<dbReference type="Pfam" id="PF01774">
    <property type="entry name" value="UreD"/>
    <property type="match status" value="1"/>
</dbReference>